<proteinExistence type="predicted"/>
<feature type="non-terminal residue" evidence="2">
    <location>
        <position position="1"/>
    </location>
</feature>
<gene>
    <name evidence="2" type="ORF">AGERDE_LOCUS9909</name>
</gene>
<feature type="compositionally biased region" description="Acidic residues" evidence="1">
    <location>
        <begin position="13"/>
        <end position="26"/>
    </location>
</feature>
<dbReference type="AlphaFoldDB" id="A0A9N9GKP9"/>
<keyword evidence="3" id="KW-1185">Reference proteome</keyword>
<feature type="compositionally biased region" description="Basic and acidic residues" evidence="1">
    <location>
        <begin position="27"/>
        <end position="41"/>
    </location>
</feature>
<feature type="compositionally biased region" description="Basic and acidic residues" evidence="1">
    <location>
        <begin position="211"/>
        <end position="227"/>
    </location>
</feature>
<name>A0A9N9GKP9_9GLOM</name>
<feature type="compositionally biased region" description="Acidic residues" evidence="1">
    <location>
        <begin position="185"/>
        <end position="194"/>
    </location>
</feature>
<evidence type="ECO:0000313" key="2">
    <source>
        <dbReference type="EMBL" id="CAG8617658.1"/>
    </source>
</evidence>
<feature type="compositionally biased region" description="Polar residues" evidence="1">
    <location>
        <begin position="89"/>
        <end position="111"/>
    </location>
</feature>
<dbReference type="Proteomes" id="UP000789831">
    <property type="component" value="Unassembled WGS sequence"/>
</dbReference>
<organism evidence="2 3">
    <name type="scientific">Ambispora gerdemannii</name>
    <dbReference type="NCBI Taxonomy" id="144530"/>
    <lineage>
        <taxon>Eukaryota</taxon>
        <taxon>Fungi</taxon>
        <taxon>Fungi incertae sedis</taxon>
        <taxon>Mucoromycota</taxon>
        <taxon>Glomeromycotina</taxon>
        <taxon>Glomeromycetes</taxon>
        <taxon>Archaeosporales</taxon>
        <taxon>Ambisporaceae</taxon>
        <taxon>Ambispora</taxon>
    </lineage>
</organism>
<dbReference type="EMBL" id="CAJVPL010002699">
    <property type="protein sequence ID" value="CAG8617658.1"/>
    <property type="molecule type" value="Genomic_DNA"/>
</dbReference>
<feature type="region of interest" description="Disordered" evidence="1">
    <location>
        <begin position="209"/>
        <end position="235"/>
    </location>
</feature>
<evidence type="ECO:0000313" key="3">
    <source>
        <dbReference type="Proteomes" id="UP000789831"/>
    </source>
</evidence>
<comment type="caution">
    <text evidence="2">The sequence shown here is derived from an EMBL/GenBank/DDBJ whole genome shotgun (WGS) entry which is preliminary data.</text>
</comment>
<evidence type="ECO:0000256" key="1">
    <source>
        <dbReference type="SAM" id="MobiDB-lite"/>
    </source>
</evidence>
<feature type="region of interest" description="Disordered" evidence="1">
    <location>
        <begin position="1"/>
        <end position="111"/>
    </location>
</feature>
<accession>A0A9N9GKP9</accession>
<reference evidence="2" key="1">
    <citation type="submission" date="2021-06" db="EMBL/GenBank/DDBJ databases">
        <authorList>
            <person name="Kallberg Y."/>
            <person name="Tangrot J."/>
            <person name="Rosling A."/>
        </authorList>
    </citation>
    <scope>NUCLEOTIDE SEQUENCE</scope>
    <source>
        <strain evidence="2">MT106</strain>
    </source>
</reference>
<protein>
    <submittedName>
        <fullName evidence="2">2942_t:CDS:1</fullName>
    </submittedName>
</protein>
<sequence>FADTRGFKSITPELEEQEGESTEEYYSETRESSEEENRLTDYDLDEEQRIPLPQYPTPEDPPIVRTPSPTPNPTPEPEEMANVDAVLAASQNNGRPNLDSRSINKGSSITNNGNTALIMQIEELTNALKGKDVDSTDRNSLLATHEILAGEKKPRTAERYNPMGKKHATRSTHKEGEPNIIEGNDGIEEDEPSFVEEYDKKRRKVISGRNETGEIQKQVEDRREENPGIKVRRGV</sequence>
<feature type="region of interest" description="Disordered" evidence="1">
    <location>
        <begin position="156"/>
        <end position="194"/>
    </location>
</feature>